<evidence type="ECO:0000256" key="3">
    <source>
        <dbReference type="ARBA" id="ARBA00011424"/>
    </source>
</evidence>
<evidence type="ECO:0000313" key="12">
    <source>
        <dbReference type="Proteomes" id="UP000019151"/>
    </source>
</evidence>
<protein>
    <recommendedName>
        <fullName evidence="7">3-methyl-2-oxobutanoate hydroxymethyltransferase</fullName>
        <ecNumber evidence="7">2.1.2.11</ecNumber>
    </recommendedName>
    <alternativeName>
        <fullName evidence="7">Ketopantoate hydroxymethyltransferase</fullName>
        <shortName evidence="7">KPHMT</shortName>
    </alternativeName>
</protein>
<dbReference type="GO" id="GO:0005737">
    <property type="term" value="C:cytoplasm"/>
    <property type="evidence" value="ECO:0007669"/>
    <property type="project" value="UniProtKB-SubCell"/>
</dbReference>
<evidence type="ECO:0000313" key="11">
    <source>
        <dbReference type="EMBL" id="AHG89433.1"/>
    </source>
</evidence>
<evidence type="ECO:0000256" key="8">
    <source>
        <dbReference type="PIRSR" id="PIRSR000388-1"/>
    </source>
</evidence>
<comment type="pathway">
    <text evidence="1 7">Cofactor biosynthesis; (R)-pantothenate biosynthesis; (R)-pantoate from 3-methyl-2-oxobutanoate: step 1/2.</text>
</comment>
<dbReference type="OrthoDB" id="9781789at2"/>
<keyword evidence="11" id="KW-0489">Methyltransferase</keyword>
<keyword evidence="4 7" id="KW-0566">Pantothenate biosynthesis</keyword>
<dbReference type="EMBL" id="CP007128">
    <property type="protein sequence ID" value="AHG89433.1"/>
    <property type="molecule type" value="Genomic_DNA"/>
</dbReference>
<evidence type="ECO:0000256" key="9">
    <source>
        <dbReference type="PIRSR" id="PIRSR000388-2"/>
    </source>
</evidence>
<dbReference type="PANTHER" id="PTHR20881">
    <property type="entry name" value="3-METHYL-2-OXOBUTANOATE HYDROXYMETHYLTRANSFERASE"/>
    <property type="match status" value="1"/>
</dbReference>
<dbReference type="SUPFAM" id="SSF51621">
    <property type="entry name" value="Phosphoenolpyruvate/pyruvate domain"/>
    <property type="match status" value="1"/>
</dbReference>
<comment type="subunit">
    <text evidence="3 7">Homodecamer; pentamer of dimers.</text>
</comment>
<dbReference type="NCBIfam" id="NF001452">
    <property type="entry name" value="PRK00311.1"/>
    <property type="match status" value="1"/>
</dbReference>
<dbReference type="eggNOG" id="COG0413">
    <property type="taxonomic scope" value="Bacteria"/>
</dbReference>
<dbReference type="GO" id="GO:0015940">
    <property type="term" value="P:pantothenate biosynthetic process"/>
    <property type="evidence" value="ECO:0007669"/>
    <property type="project" value="UniProtKB-UniRule"/>
</dbReference>
<evidence type="ECO:0000256" key="4">
    <source>
        <dbReference type="ARBA" id="ARBA00022655"/>
    </source>
</evidence>
<evidence type="ECO:0000256" key="1">
    <source>
        <dbReference type="ARBA" id="ARBA00005033"/>
    </source>
</evidence>
<dbReference type="PANTHER" id="PTHR20881:SF0">
    <property type="entry name" value="3-METHYL-2-OXOBUTANOATE HYDROXYMETHYLTRANSFERASE"/>
    <property type="match status" value="1"/>
</dbReference>
<evidence type="ECO:0000256" key="10">
    <source>
        <dbReference type="PIRSR" id="PIRSR000388-3"/>
    </source>
</evidence>
<evidence type="ECO:0000256" key="2">
    <source>
        <dbReference type="ARBA" id="ARBA00008676"/>
    </source>
</evidence>
<evidence type="ECO:0000256" key="6">
    <source>
        <dbReference type="ARBA" id="ARBA00056497"/>
    </source>
</evidence>
<sequence>MTAPVTTGDLAAMKRRGDPIVMVTAYDHVTARVAESAGVDAVLVGDSAAMTVLGYPSTREIGVDELLVLTRAVRRGLVRPLLVGDLPYASYEASDAQALGTARRFVDAGCAAVKMEGAGPIADRARALVRAGIPVMGHVGLTPQASAGPEGYRVRGATADEVLGIRRDVDALVDAGCFAIVFEAIPAAVAALLVPAIPVPVIGIGAGPATDGQVLVFHDLVGLSEGRAPRFVKRYAALGPLMVDAVARYAAETRAREFPAPEHTYRIPAAELEAARVAIDGAAAT</sequence>
<dbReference type="GO" id="GO:0032259">
    <property type="term" value="P:methylation"/>
    <property type="evidence" value="ECO:0007669"/>
    <property type="project" value="UniProtKB-KW"/>
</dbReference>
<dbReference type="InterPro" id="IPR003700">
    <property type="entry name" value="Pantoate_hydroxy_MeTrfase"/>
</dbReference>
<feature type="binding site" evidence="7 10">
    <location>
        <position position="116"/>
    </location>
    <ligand>
        <name>Mg(2+)</name>
        <dbReference type="ChEBI" id="CHEBI:18420"/>
    </ligand>
</feature>
<dbReference type="PATRIC" id="fig|861299.3.peg.1928"/>
<feature type="active site" description="Proton acceptor" evidence="7 8">
    <location>
        <position position="183"/>
    </location>
</feature>
<dbReference type="NCBIfam" id="TIGR00222">
    <property type="entry name" value="panB"/>
    <property type="match status" value="1"/>
</dbReference>
<keyword evidence="7 10" id="KW-0460">Magnesium</keyword>
<dbReference type="FunFam" id="3.20.20.60:FF:000003">
    <property type="entry name" value="3-methyl-2-oxobutanoate hydroxymethyltransferase"/>
    <property type="match status" value="1"/>
</dbReference>
<dbReference type="Pfam" id="PF02548">
    <property type="entry name" value="Pantoate_transf"/>
    <property type="match status" value="1"/>
</dbReference>
<keyword evidence="7" id="KW-0963">Cytoplasm</keyword>
<dbReference type="EC" id="2.1.2.11" evidence="7"/>
<dbReference type="InterPro" id="IPR040442">
    <property type="entry name" value="Pyrv_kinase-like_dom_sf"/>
</dbReference>
<comment type="function">
    <text evidence="6 7">Catalyzes the reversible reaction in which hydroxymethyl group from 5,10-methylenetetrahydrofolate is transferred onto alpha-ketoisovalerate to form ketopantoate.</text>
</comment>
<dbReference type="GO" id="GO:0008168">
    <property type="term" value="F:methyltransferase activity"/>
    <property type="evidence" value="ECO:0007669"/>
    <property type="project" value="UniProtKB-KW"/>
</dbReference>
<feature type="binding site" evidence="7 9">
    <location>
        <position position="85"/>
    </location>
    <ligand>
        <name>3-methyl-2-oxobutanoate</name>
        <dbReference type="ChEBI" id="CHEBI:11851"/>
    </ligand>
</feature>
<dbReference type="InParanoid" id="W0RJ42"/>
<dbReference type="GO" id="GO:0000287">
    <property type="term" value="F:magnesium ion binding"/>
    <property type="evidence" value="ECO:0007669"/>
    <property type="project" value="TreeGrafter"/>
</dbReference>
<dbReference type="FunCoup" id="W0RJ42">
    <property type="interactions" value="418"/>
</dbReference>
<feature type="binding site" evidence="7 10">
    <location>
        <position position="46"/>
    </location>
    <ligand>
        <name>Mg(2+)</name>
        <dbReference type="ChEBI" id="CHEBI:18420"/>
    </ligand>
</feature>
<comment type="catalytic activity">
    <reaction evidence="7">
        <text>(6R)-5,10-methylene-5,6,7,8-tetrahydrofolate + 3-methyl-2-oxobutanoate + H2O = 2-dehydropantoate + (6S)-5,6,7,8-tetrahydrofolate</text>
        <dbReference type="Rhea" id="RHEA:11824"/>
        <dbReference type="ChEBI" id="CHEBI:11561"/>
        <dbReference type="ChEBI" id="CHEBI:11851"/>
        <dbReference type="ChEBI" id="CHEBI:15377"/>
        <dbReference type="ChEBI" id="CHEBI:15636"/>
        <dbReference type="ChEBI" id="CHEBI:57453"/>
        <dbReference type="EC" id="2.1.2.11"/>
    </reaction>
</comment>
<dbReference type="AlphaFoldDB" id="W0RJ42"/>
<dbReference type="HOGENOM" id="CLU_036645_1_0_0"/>
<gene>
    <name evidence="7" type="primary">panB</name>
    <name evidence="11" type="ORF">J421_1896</name>
</gene>
<dbReference type="UniPathway" id="UPA00028">
    <property type="reaction ID" value="UER00003"/>
</dbReference>
<dbReference type="GO" id="GO:0003864">
    <property type="term" value="F:3-methyl-2-oxobutanoate hydroxymethyltransferase activity"/>
    <property type="evidence" value="ECO:0007669"/>
    <property type="project" value="UniProtKB-UniRule"/>
</dbReference>
<organism evidence="11 12">
    <name type="scientific">Gemmatirosa kalamazoonensis</name>
    <dbReference type="NCBI Taxonomy" id="861299"/>
    <lineage>
        <taxon>Bacteria</taxon>
        <taxon>Pseudomonadati</taxon>
        <taxon>Gemmatimonadota</taxon>
        <taxon>Gemmatimonadia</taxon>
        <taxon>Gemmatimonadales</taxon>
        <taxon>Gemmatimonadaceae</taxon>
        <taxon>Gemmatirosa</taxon>
    </lineage>
</organism>
<evidence type="ECO:0000256" key="5">
    <source>
        <dbReference type="ARBA" id="ARBA00022679"/>
    </source>
</evidence>
<dbReference type="InterPro" id="IPR015813">
    <property type="entry name" value="Pyrv/PenolPyrv_kinase-like_dom"/>
</dbReference>
<dbReference type="PIRSF" id="PIRSF000388">
    <property type="entry name" value="Pantoate_hydroxy_MeTrfase"/>
    <property type="match status" value="1"/>
</dbReference>
<name>W0RJ42_9BACT</name>
<feature type="binding site" evidence="7 10">
    <location>
        <position position="85"/>
    </location>
    <ligand>
        <name>Mg(2+)</name>
        <dbReference type="ChEBI" id="CHEBI:18420"/>
    </ligand>
</feature>
<dbReference type="STRING" id="861299.J421_1896"/>
<feature type="binding site" evidence="7 9">
    <location>
        <position position="114"/>
    </location>
    <ligand>
        <name>3-methyl-2-oxobutanoate</name>
        <dbReference type="ChEBI" id="CHEBI:11851"/>
    </ligand>
</feature>
<evidence type="ECO:0000256" key="7">
    <source>
        <dbReference type="HAMAP-Rule" id="MF_00156"/>
    </source>
</evidence>
<comment type="cofactor">
    <cofactor evidence="7 10">
        <name>Mg(2+)</name>
        <dbReference type="ChEBI" id="CHEBI:18420"/>
    </cofactor>
    <text evidence="7 10">Binds 1 Mg(2+) ion per subunit.</text>
</comment>
<dbReference type="Gene3D" id="3.20.20.60">
    <property type="entry name" value="Phosphoenolpyruvate-binding domains"/>
    <property type="match status" value="1"/>
</dbReference>
<keyword evidence="7 10" id="KW-0479">Metal-binding</keyword>
<dbReference type="RefSeq" id="WP_025410931.1">
    <property type="nucleotide sequence ID" value="NZ_CP007128.1"/>
</dbReference>
<accession>W0RJ42</accession>
<keyword evidence="5 7" id="KW-0808">Transferase</keyword>
<reference evidence="11 12" key="1">
    <citation type="journal article" date="2014" name="Genome Announc.">
        <title>Genome Sequence and Methylome of Soil Bacterium Gemmatirosa kalamazoonensis KBS708T, a Member of the Rarely Cultivated Gemmatimonadetes Phylum.</title>
        <authorList>
            <person name="Debruyn J.M."/>
            <person name="Radosevich M."/>
            <person name="Wommack K.E."/>
            <person name="Polson S.W."/>
            <person name="Hauser L.J."/>
            <person name="Fawaz M.N."/>
            <person name="Korlach J."/>
            <person name="Tsai Y.C."/>
        </authorList>
    </citation>
    <scope>NUCLEOTIDE SEQUENCE [LARGE SCALE GENOMIC DNA]</scope>
    <source>
        <strain evidence="11 12">KBS708</strain>
    </source>
</reference>
<dbReference type="Proteomes" id="UP000019151">
    <property type="component" value="Chromosome"/>
</dbReference>
<feature type="binding site" evidence="7 9">
    <location>
        <begin position="46"/>
        <end position="47"/>
    </location>
    <ligand>
        <name>3-methyl-2-oxobutanoate</name>
        <dbReference type="ChEBI" id="CHEBI:11851"/>
    </ligand>
</feature>
<dbReference type="HAMAP" id="MF_00156">
    <property type="entry name" value="PanB"/>
    <property type="match status" value="1"/>
</dbReference>
<dbReference type="CDD" id="cd06557">
    <property type="entry name" value="KPHMT-like"/>
    <property type="match status" value="1"/>
</dbReference>
<comment type="similarity">
    <text evidence="2 7">Belongs to the PanB family.</text>
</comment>
<comment type="subcellular location">
    <subcellularLocation>
        <location evidence="7">Cytoplasm</location>
    </subcellularLocation>
</comment>
<proteinExistence type="inferred from homology"/>
<keyword evidence="12" id="KW-1185">Reference proteome</keyword>
<dbReference type="KEGG" id="gba:J421_1896"/>